<accession>A0A4Y2UTP4</accession>
<dbReference type="SUPFAM" id="SSF46689">
    <property type="entry name" value="Homeodomain-like"/>
    <property type="match status" value="1"/>
</dbReference>
<dbReference type="AlphaFoldDB" id="A0A4Y2UTP4"/>
<dbReference type="Gene3D" id="1.10.10.10">
    <property type="entry name" value="Winged helix-like DNA-binding domain superfamily/Winged helix DNA-binding domain"/>
    <property type="match status" value="1"/>
</dbReference>
<sequence>MIPIQLQGVERNVILDERRNHLNHCLLSVVSDVLRVENLFKMVNCEKRKLVEVLMELRLDALKRTDKDKSLKSIALSFSVGGSTVSDWKKKRKELESFCSKLVIKGAFESRFTLKKPKLEKLDDRLLLWFN</sequence>
<dbReference type="InterPro" id="IPR036388">
    <property type="entry name" value="WH-like_DNA-bd_sf"/>
</dbReference>
<dbReference type="GO" id="GO:0005634">
    <property type="term" value="C:nucleus"/>
    <property type="evidence" value="ECO:0007669"/>
    <property type="project" value="UniProtKB-SubCell"/>
</dbReference>
<gene>
    <name evidence="2" type="ORF">AVEN_275083_1</name>
</gene>
<organism evidence="2 3">
    <name type="scientific">Araneus ventricosus</name>
    <name type="common">Orbweaver spider</name>
    <name type="synonym">Epeira ventricosa</name>
    <dbReference type="NCBI Taxonomy" id="182803"/>
    <lineage>
        <taxon>Eukaryota</taxon>
        <taxon>Metazoa</taxon>
        <taxon>Ecdysozoa</taxon>
        <taxon>Arthropoda</taxon>
        <taxon>Chelicerata</taxon>
        <taxon>Arachnida</taxon>
        <taxon>Araneae</taxon>
        <taxon>Araneomorphae</taxon>
        <taxon>Entelegynae</taxon>
        <taxon>Araneoidea</taxon>
        <taxon>Araneidae</taxon>
        <taxon>Araneus</taxon>
    </lineage>
</organism>
<evidence type="ECO:0000313" key="2">
    <source>
        <dbReference type="EMBL" id="GBO14930.1"/>
    </source>
</evidence>
<evidence type="ECO:0000256" key="1">
    <source>
        <dbReference type="ARBA" id="ARBA00004123"/>
    </source>
</evidence>
<reference evidence="2 3" key="1">
    <citation type="journal article" date="2019" name="Sci. Rep.">
        <title>Orb-weaving spider Araneus ventricosus genome elucidates the spidroin gene catalogue.</title>
        <authorList>
            <person name="Kono N."/>
            <person name="Nakamura H."/>
            <person name="Ohtoshi R."/>
            <person name="Moran D.A.P."/>
            <person name="Shinohara A."/>
            <person name="Yoshida Y."/>
            <person name="Fujiwara M."/>
            <person name="Mori M."/>
            <person name="Tomita M."/>
            <person name="Arakawa K."/>
        </authorList>
    </citation>
    <scope>NUCLEOTIDE SEQUENCE [LARGE SCALE GENOMIC DNA]</scope>
</reference>
<proteinExistence type="predicted"/>
<protein>
    <submittedName>
        <fullName evidence="2">Uncharacterized protein</fullName>
    </submittedName>
</protein>
<dbReference type="InterPro" id="IPR009057">
    <property type="entry name" value="Homeodomain-like_sf"/>
</dbReference>
<name>A0A4Y2UTP4_ARAVE</name>
<dbReference type="EMBL" id="BGPR01039019">
    <property type="protein sequence ID" value="GBO14930.1"/>
    <property type="molecule type" value="Genomic_DNA"/>
</dbReference>
<keyword evidence="3" id="KW-1185">Reference proteome</keyword>
<comment type="caution">
    <text evidence="2">The sequence shown here is derived from an EMBL/GenBank/DDBJ whole genome shotgun (WGS) entry which is preliminary data.</text>
</comment>
<dbReference type="Proteomes" id="UP000499080">
    <property type="component" value="Unassembled WGS sequence"/>
</dbReference>
<dbReference type="OrthoDB" id="5919228at2759"/>
<comment type="subcellular location">
    <subcellularLocation>
        <location evidence="1">Nucleus</location>
    </subcellularLocation>
</comment>
<evidence type="ECO:0000313" key="3">
    <source>
        <dbReference type="Proteomes" id="UP000499080"/>
    </source>
</evidence>